<name>H2KR94_CLOSI</name>
<dbReference type="Proteomes" id="UP000008909">
    <property type="component" value="Unassembled WGS sequence"/>
</dbReference>
<evidence type="ECO:0000256" key="1">
    <source>
        <dbReference type="SAM" id="MobiDB-lite"/>
    </source>
</evidence>
<sequence length="1049" mass="118356">MAKRIGFKVSILTPWTLLPENLSADQCADENADKFADVLCSRIRTKLLRFSFWPRARGEAYICSSFDAFQERFLQYSEYAVIVLSGHHVSCLDSIYPRLLVFFTMRPSWSARFLLVFLGEPKGHFRFDTSILKHDAIIFDGSSEDHWSSDEQSWTKLFRILKADYRSPSLEDFRNLKQQKWMSVRDLRGHHLAVKLVQTPDPSYMRPSSWNDLRNCGNDSLKKQLRDCGQQTSGLNLVSQSKPELTSKRFRTDLENSDQYDTERRSASLPHLPITCISTPSGTGRSSASPRLNSDLSPYVRRHAMPHFNDDPMKIEENEEEVAKEDSEEDSESRAWVMSPLIEENLEVTPVEYVNTMAHQVEQNVTPSSSTEYQLKTLASGNITPVLDGYVPSKNPPVSTVVEDKRGFLYDDAASTTLTVEEHNTVITGATAGQDKPYPCACLESAHVPSRSRTEISSNQVIKHVMVRPSSSSDSIPNAAPQTPPPSPVVLTFYPTKLNNYLKTNQKGSLDFVNENTNDPSTSSDLAEQSKPYDTPVADWELHHGTNAKTLREERLDSEAGNILVVRQFYPEDKEHEGKKLSISRDPAYSNSAEVDADNMDPAVDKVNEIENRSNSSVSFTSKDLNGHEPALKYAPLPFFEHVRVQPTVPEGSIEDFIEHVTVEYASEPISVSLDKQSDISQVFHEEELESSRSDQHQKETSLSKISYDREYSGSPEDVQWTNREFGVTAFQSEVQEVTGRYLVECEEANHFESGSLERIILVSNPVPKLYAKPPATDRLGDIFVESHDDNFVEEPQTSKENNWSSMSVDDHKKDILSDKSLVIDLCEYRKSIENERTSNSTVLCNSVEAVEEGCLMKILPDTQIQLESSGQTLESKHNQVTSASRSEPHVLTSSSFLGTENLDQQGQQVSSTRREIVAFGQTYCQRRPRRWSLTGLISLAEFLAGYIPRHIRWFYSSVFQSREEMMDVMAGRTLTMQIHDGFRNPVYVTLAFCGIATASPRISQWPQLVASLFGSSDLYLCAPTLMSNRPILSYLGRAWTWGGSTRLT</sequence>
<organism evidence="2 3">
    <name type="scientific">Clonorchis sinensis</name>
    <name type="common">Chinese liver fluke</name>
    <dbReference type="NCBI Taxonomy" id="79923"/>
    <lineage>
        <taxon>Eukaryota</taxon>
        <taxon>Metazoa</taxon>
        <taxon>Spiralia</taxon>
        <taxon>Lophotrochozoa</taxon>
        <taxon>Platyhelminthes</taxon>
        <taxon>Trematoda</taxon>
        <taxon>Digenea</taxon>
        <taxon>Opisthorchiida</taxon>
        <taxon>Opisthorchiata</taxon>
        <taxon>Opisthorchiidae</taxon>
        <taxon>Clonorchis</taxon>
    </lineage>
</organism>
<accession>H2KR94</accession>
<gene>
    <name evidence="2" type="ORF">CLF_105726</name>
</gene>
<dbReference type="AlphaFoldDB" id="H2KR94"/>
<feature type="region of interest" description="Disordered" evidence="1">
    <location>
        <begin position="510"/>
        <end position="531"/>
    </location>
</feature>
<protein>
    <submittedName>
        <fullName evidence="2">Uncharacterized protein</fullName>
    </submittedName>
</protein>
<feature type="compositionally biased region" description="Polar residues" evidence="1">
    <location>
        <begin position="510"/>
        <end position="527"/>
    </location>
</feature>
<evidence type="ECO:0000313" key="3">
    <source>
        <dbReference type="Proteomes" id="UP000008909"/>
    </source>
</evidence>
<evidence type="ECO:0000313" key="2">
    <source>
        <dbReference type="EMBL" id="GAA27648.2"/>
    </source>
</evidence>
<feature type="compositionally biased region" description="Basic and acidic residues" evidence="1">
    <location>
        <begin position="245"/>
        <end position="254"/>
    </location>
</feature>
<reference key="2">
    <citation type="submission" date="2011-10" db="EMBL/GenBank/DDBJ databases">
        <title>The genome and transcriptome sequence of Clonorchis sinensis provide insights into the carcinogenic liver fluke.</title>
        <authorList>
            <person name="Wang X."/>
            <person name="Huang Y."/>
            <person name="Chen W."/>
            <person name="Liu H."/>
            <person name="Guo L."/>
            <person name="Chen Y."/>
            <person name="Luo F."/>
            <person name="Zhou W."/>
            <person name="Sun J."/>
            <person name="Mao Q."/>
            <person name="Liang P."/>
            <person name="Zhou C."/>
            <person name="Tian Y."/>
            <person name="Men J."/>
            <person name="Lv X."/>
            <person name="Huang L."/>
            <person name="Zhou J."/>
            <person name="Hu Y."/>
            <person name="Li R."/>
            <person name="Zhang F."/>
            <person name="Lei H."/>
            <person name="Li X."/>
            <person name="Hu X."/>
            <person name="Liang C."/>
            <person name="Xu J."/>
            <person name="Wu Z."/>
            <person name="Yu X."/>
        </authorList>
    </citation>
    <scope>NUCLEOTIDE SEQUENCE</scope>
    <source>
        <strain>Henan</strain>
    </source>
</reference>
<feature type="region of interest" description="Disordered" evidence="1">
    <location>
        <begin position="232"/>
        <end position="295"/>
    </location>
</feature>
<reference evidence="2" key="1">
    <citation type="journal article" date="2011" name="Genome Biol.">
        <title>The draft genome of the carcinogenic human liver fluke Clonorchis sinensis.</title>
        <authorList>
            <person name="Wang X."/>
            <person name="Chen W."/>
            <person name="Huang Y."/>
            <person name="Sun J."/>
            <person name="Men J."/>
            <person name="Liu H."/>
            <person name="Luo F."/>
            <person name="Guo L."/>
            <person name="Lv X."/>
            <person name="Deng C."/>
            <person name="Zhou C."/>
            <person name="Fan Y."/>
            <person name="Li X."/>
            <person name="Huang L."/>
            <person name="Hu Y."/>
            <person name="Liang C."/>
            <person name="Hu X."/>
            <person name="Xu J."/>
            <person name="Yu X."/>
        </authorList>
    </citation>
    <scope>NUCLEOTIDE SEQUENCE [LARGE SCALE GENOMIC DNA]</scope>
    <source>
        <strain evidence="2">Henan</strain>
    </source>
</reference>
<feature type="region of interest" description="Disordered" evidence="1">
    <location>
        <begin position="687"/>
        <end position="706"/>
    </location>
</feature>
<dbReference type="EMBL" id="DF143125">
    <property type="protein sequence ID" value="GAA27648.2"/>
    <property type="molecule type" value="Genomic_DNA"/>
</dbReference>
<feature type="compositionally biased region" description="Polar residues" evidence="1">
    <location>
        <begin position="276"/>
        <end position="295"/>
    </location>
</feature>
<keyword evidence="3" id="KW-1185">Reference proteome</keyword>
<feature type="compositionally biased region" description="Polar residues" evidence="1">
    <location>
        <begin position="232"/>
        <end position="244"/>
    </location>
</feature>
<proteinExistence type="predicted"/>